<dbReference type="AlphaFoldDB" id="A0A0N8HKG0"/>
<evidence type="ECO:0000256" key="1">
    <source>
        <dbReference type="ARBA" id="ARBA00022679"/>
    </source>
</evidence>
<feature type="domain" description="Cytidyltransferase-like" evidence="3">
    <location>
        <begin position="5"/>
        <end position="125"/>
    </location>
</feature>
<dbReference type="Proteomes" id="UP001377972">
    <property type="component" value="Unassembled WGS sequence"/>
</dbReference>
<accession>A0A0N8HKG0</accession>
<evidence type="ECO:0000313" key="6">
    <source>
        <dbReference type="Proteomes" id="UP000050378"/>
    </source>
</evidence>
<dbReference type="EMBL" id="LJTC01000005">
    <property type="protein sequence ID" value="KPM83776.1"/>
    <property type="molecule type" value="Genomic_DNA"/>
</dbReference>
<comment type="caution">
    <text evidence="4">The sequence shown here is derived from an EMBL/GenBank/DDBJ whole genome shotgun (WGS) entry which is preliminary data.</text>
</comment>
<dbReference type="STRING" id="570156.AOG27_09005"/>
<dbReference type="InterPro" id="IPR050385">
    <property type="entry name" value="Archaeal_FAD_synthase"/>
</dbReference>
<reference evidence="5 7" key="2">
    <citation type="submission" date="2023-01" db="EMBL/GenBank/DDBJ databases">
        <title>Trichodesmium-associated heterotrophic epibiont bacteria.</title>
        <authorList>
            <person name="Cleveland C.S."/>
            <person name="Webb E.A."/>
        </authorList>
    </citation>
    <scope>NUCLEOTIDE SEQUENCE [LARGE SCALE GENOMIC DNA]</scope>
    <source>
        <strain evidence="5 7">USCH2</strain>
    </source>
</reference>
<evidence type="ECO:0000256" key="2">
    <source>
        <dbReference type="ARBA" id="ARBA00022695"/>
    </source>
</evidence>
<dbReference type="PANTHER" id="PTHR43793:SF1">
    <property type="entry name" value="FAD SYNTHASE"/>
    <property type="match status" value="1"/>
</dbReference>
<keyword evidence="1 4" id="KW-0808">Transferase</keyword>
<dbReference type="Pfam" id="PF01467">
    <property type="entry name" value="CTP_transf_like"/>
    <property type="match status" value="1"/>
</dbReference>
<dbReference type="NCBIfam" id="TIGR00125">
    <property type="entry name" value="cyt_tran_rel"/>
    <property type="match status" value="1"/>
</dbReference>
<evidence type="ECO:0000313" key="5">
    <source>
        <dbReference type="EMBL" id="MEJ6495659.1"/>
    </source>
</evidence>
<dbReference type="PANTHER" id="PTHR43793">
    <property type="entry name" value="FAD SYNTHASE"/>
    <property type="match status" value="1"/>
</dbReference>
<evidence type="ECO:0000259" key="3">
    <source>
        <dbReference type="Pfam" id="PF01467"/>
    </source>
</evidence>
<keyword evidence="7" id="KW-1185">Reference proteome</keyword>
<dbReference type="SUPFAM" id="SSF52374">
    <property type="entry name" value="Nucleotidylyl transferase"/>
    <property type="match status" value="1"/>
</dbReference>
<dbReference type="RefSeq" id="WP_054552692.1">
    <property type="nucleotide sequence ID" value="NZ_JAQPZS010000004.1"/>
</dbReference>
<dbReference type="InterPro" id="IPR004821">
    <property type="entry name" value="Cyt_trans-like"/>
</dbReference>
<reference evidence="4 6" key="1">
    <citation type="submission" date="2015-09" db="EMBL/GenBank/DDBJ databases">
        <title>Draft Genome Sequence of Pseudoalteromonas lipolytica UCD-48B.</title>
        <authorList>
            <person name="Krusor M."/>
            <person name="Coil D.A."/>
            <person name="Lang J.M."/>
            <person name="Eisen J.A."/>
            <person name="Alexiev A."/>
        </authorList>
    </citation>
    <scope>NUCLEOTIDE SEQUENCE [LARGE SCALE GENOMIC DNA]</scope>
    <source>
        <strain evidence="4 6">UCD-48B</strain>
    </source>
</reference>
<dbReference type="GO" id="GO:0016779">
    <property type="term" value="F:nucleotidyltransferase activity"/>
    <property type="evidence" value="ECO:0007669"/>
    <property type="project" value="UniProtKB-KW"/>
</dbReference>
<keyword evidence="2 4" id="KW-0548">Nucleotidyltransferase</keyword>
<sequence>MKRVITFGTFDIFHVGHINILERAKALGDYLIVGVSSDELNFSKKGRKPVYSEADRLKIISSLKCVDEVFVEHSLELKGEYIKDHQAHLLVMGDDWAGQFDQFNQICDVTYLERTPSISTTEIIEVVRQPSNCHL</sequence>
<gene>
    <name evidence="4" type="ORF">AOG27_09005</name>
    <name evidence="5" type="ORF">PQI24_06435</name>
</gene>
<proteinExistence type="predicted"/>
<dbReference type="OrthoDB" id="9802794at2"/>
<dbReference type="PATRIC" id="fig|570156.3.peg.2866"/>
<dbReference type="EMBL" id="JAQPZS010000004">
    <property type="protein sequence ID" value="MEJ6495659.1"/>
    <property type="molecule type" value="Genomic_DNA"/>
</dbReference>
<evidence type="ECO:0000313" key="7">
    <source>
        <dbReference type="Proteomes" id="UP001377972"/>
    </source>
</evidence>
<dbReference type="Proteomes" id="UP000050378">
    <property type="component" value="Unassembled WGS sequence"/>
</dbReference>
<evidence type="ECO:0000313" key="4">
    <source>
        <dbReference type="EMBL" id="KPM83776.1"/>
    </source>
</evidence>
<dbReference type="Gene3D" id="3.40.50.620">
    <property type="entry name" value="HUPs"/>
    <property type="match status" value="1"/>
</dbReference>
<organism evidence="4 6">
    <name type="scientific">Pseudoalteromonas lipolytica</name>
    <dbReference type="NCBI Taxonomy" id="570156"/>
    <lineage>
        <taxon>Bacteria</taxon>
        <taxon>Pseudomonadati</taxon>
        <taxon>Pseudomonadota</taxon>
        <taxon>Gammaproteobacteria</taxon>
        <taxon>Alteromonadales</taxon>
        <taxon>Pseudoalteromonadaceae</taxon>
        <taxon>Pseudoalteromonas</taxon>
    </lineage>
</organism>
<name>A0A0N8HKG0_9GAMM</name>
<protein>
    <submittedName>
        <fullName evidence="5">Adenylyltransferase/cytidyltransferase family protein</fullName>
    </submittedName>
    <submittedName>
        <fullName evidence="4">Glycerol-3-phosphate cytidylyltransferase</fullName>
    </submittedName>
</protein>
<dbReference type="InterPro" id="IPR014729">
    <property type="entry name" value="Rossmann-like_a/b/a_fold"/>
</dbReference>